<organism evidence="2 3">
    <name type="scientific">Candida viswanathii</name>
    <dbReference type="NCBI Taxonomy" id="5486"/>
    <lineage>
        <taxon>Eukaryota</taxon>
        <taxon>Fungi</taxon>
        <taxon>Dikarya</taxon>
        <taxon>Ascomycota</taxon>
        <taxon>Saccharomycotina</taxon>
        <taxon>Pichiomycetes</taxon>
        <taxon>Debaryomycetaceae</taxon>
        <taxon>Candida/Lodderomyces clade</taxon>
        <taxon>Candida</taxon>
    </lineage>
</organism>
<gene>
    <name evidence="1" type="ORF">Cantr_04882</name>
    <name evidence="2" type="ORF">Cantr_08764</name>
</gene>
<evidence type="ECO:0000313" key="2">
    <source>
        <dbReference type="EMBL" id="RCK60557.1"/>
    </source>
</evidence>
<proteinExistence type="predicted"/>
<reference evidence="2 3" key="1">
    <citation type="submission" date="2018-06" db="EMBL/GenBank/DDBJ databases">
        <title>Whole genome sequencing of Candida tropicalis (genome annotated by CSBL at Korea University).</title>
        <authorList>
            <person name="Ahn J."/>
        </authorList>
    </citation>
    <scope>NUCLEOTIDE SEQUENCE [LARGE SCALE GENOMIC DNA]</scope>
    <source>
        <strain evidence="2 3">ATCC 20962</strain>
    </source>
</reference>
<name>A0A367Y3Z4_9ASCO</name>
<dbReference type="EMBL" id="QLNQ01000029">
    <property type="protein sequence ID" value="RCK55923.1"/>
    <property type="molecule type" value="Genomic_DNA"/>
</dbReference>
<dbReference type="SUPFAM" id="SSF54928">
    <property type="entry name" value="RNA-binding domain, RBD"/>
    <property type="match status" value="1"/>
</dbReference>
<dbReference type="InterPro" id="IPR035979">
    <property type="entry name" value="RBD_domain_sf"/>
</dbReference>
<comment type="caution">
    <text evidence="2">The sequence shown here is derived from an EMBL/GenBank/DDBJ whole genome shotgun (WGS) entry which is preliminary data.</text>
</comment>
<protein>
    <submittedName>
        <fullName evidence="2">Uncharacterized protein</fullName>
    </submittedName>
</protein>
<dbReference type="Proteomes" id="UP000253472">
    <property type="component" value="Unassembled WGS sequence"/>
</dbReference>
<dbReference type="EMBL" id="QLNQ01000026">
    <property type="protein sequence ID" value="RCK60557.1"/>
    <property type="molecule type" value="Genomic_DNA"/>
</dbReference>
<dbReference type="OrthoDB" id="4020293at2759"/>
<sequence length="117" mass="13747">MIKYIITSNINNTLKQLLPRLAKLTYINSTEPTLLLTIPGLDHQLINYEYFTNLQQIIDCIQTKSEVIVIENLLKYNLDEHLLVELFRKLSDLEYCYIIDNRKIGFIELMTDDVVLL</sequence>
<dbReference type="GO" id="GO:0003676">
    <property type="term" value="F:nucleic acid binding"/>
    <property type="evidence" value="ECO:0007669"/>
    <property type="project" value="InterPro"/>
</dbReference>
<keyword evidence="3" id="KW-1185">Reference proteome</keyword>
<accession>A0A367Y3Z4</accession>
<evidence type="ECO:0000313" key="1">
    <source>
        <dbReference type="EMBL" id="RCK55923.1"/>
    </source>
</evidence>
<evidence type="ECO:0000313" key="3">
    <source>
        <dbReference type="Proteomes" id="UP000253472"/>
    </source>
</evidence>
<dbReference type="AlphaFoldDB" id="A0A367Y3Z4"/>